<proteinExistence type="predicted"/>
<feature type="transmembrane region" description="Helical" evidence="1">
    <location>
        <begin position="40"/>
        <end position="59"/>
    </location>
</feature>
<keyword evidence="1" id="KW-0812">Transmembrane</keyword>
<organism evidence="2 3">
    <name type="scientific">Cairina moschata</name>
    <name type="common">Muscovy duck</name>
    <dbReference type="NCBI Taxonomy" id="8855"/>
    <lineage>
        <taxon>Eukaryota</taxon>
        <taxon>Metazoa</taxon>
        <taxon>Chordata</taxon>
        <taxon>Craniata</taxon>
        <taxon>Vertebrata</taxon>
        <taxon>Euteleostomi</taxon>
        <taxon>Archelosauria</taxon>
        <taxon>Archosauria</taxon>
        <taxon>Dinosauria</taxon>
        <taxon>Saurischia</taxon>
        <taxon>Theropoda</taxon>
        <taxon>Coelurosauria</taxon>
        <taxon>Aves</taxon>
        <taxon>Neognathae</taxon>
        <taxon>Galloanserae</taxon>
        <taxon>Anseriformes</taxon>
        <taxon>Anatidae</taxon>
        <taxon>Anatinae</taxon>
        <taxon>Cairina</taxon>
    </lineage>
</organism>
<reference evidence="2" key="2">
    <citation type="submission" date="2025-09" db="UniProtKB">
        <authorList>
            <consortium name="Ensembl"/>
        </authorList>
    </citation>
    <scope>IDENTIFICATION</scope>
</reference>
<protein>
    <submittedName>
        <fullName evidence="2">Uncharacterized protein</fullName>
    </submittedName>
</protein>
<accession>A0A8C3BXY7</accession>
<reference evidence="2" key="1">
    <citation type="submission" date="2025-08" db="UniProtKB">
        <authorList>
            <consortium name="Ensembl"/>
        </authorList>
    </citation>
    <scope>IDENTIFICATION</scope>
</reference>
<evidence type="ECO:0000256" key="1">
    <source>
        <dbReference type="SAM" id="Phobius"/>
    </source>
</evidence>
<evidence type="ECO:0000313" key="2">
    <source>
        <dbReference type="Ensembl" id="ENSCMMP00000013089.1"/>
    </source>
</evidence>
<dbReference type="AlphaFoldDB" id="A0A8C3BXY7"/>
<dbReference type="Ensembl" id="ENSCMMT00000014398.1">
    <property type="protein sequence ID" value="ENSCMMP00000013089.1"/>
    <property type="gene ID" value="ENSCMMG00000008283.1"/>
</dbReference>
<dbReference type="Proteomes" id="UP000694556">
    <property type="component" value="Unassembled WGS sequence"/>
</dbReference>
<keyword evidence="3" id="KW-1185">Reference proteome</keyword>
<sequence length="86" mass="9165">MGRGERVAAPIRAGLWHAALGAAGDPLVTAAASCSCPGFAPWVGLFSPLALLIFLRLFFLLAENQENLFVTGHCRPRSPWSTEATL</sequence>
<keyword evidence="1" id="KW-1133">Transmembrane helix</keyword>
<name>A0A8C3BXY7_CAIMO</name>
<evidence type="ECO:0000313" key="3">
    <source>
        <dbReference type="Proteomes" id="UP000694556"/>
    </source>
</evidence>
<keyword evidence="1" id="KW-0472">Membrane</keyword>